<dbReference type="EMBL" id="VCBC01000006">
    <property type="protein sequence ID" value="TLU65729.1"/>
    <property type="molecule type" value="Genomic_DNA"/>
</dbReference>
<proteinExistence type="inferred from homology"/>
<feature type="domain" description="Glycoside hydrolase family 5" evidence="6">
    <location>
        <begin position="69"/>
        <end position="289"/>
    </location>
</feature>
<dbReference type="PANTHER" id="PTHR31308:SF5">
    <property type="entry name" value="ERGOSTERYL-BETA-GLUCOSIDASE"/>
    <property type="match status" value="1"/>
</dbReference>
<evidence type="ECO:0000256" key="1">
    <source>
        <dbReference type="ARBA" id="ARBA00005641"/>
    </source>
</evidence>
<dbReference type="PROSITE" id="PS00659">
    <property type="entry name" value="GLYCOSYL_HYDROL_F5"/>
    <property type="match status" value="1"/>
</dbReference>
<protein>
    <recommendedName>
        <fullName evidence="10">Glycoside hydrolase family 5 protein</fullName>
    </recommendedName>
</protein>
<gene>
    <name evidence="8" type="ORF">FE810_07345</name>
</gene>
<evidence type="ECO:0000256" key="5">
    <source>
        <dbReference type="SAM" id="SignalP"/>
    </source>
</evidence>
<dbReference type="Gene3D" id="2.60.40.1180">
    <property type="entry name" value="Golgi alpha-mannosidase II"/>
    <property type="match status" value="1"/>
</dbReference>
<feature type="signal peptide" evidence="5">
    <location>
        <begin position="1"/>
        <end position="24"/>
    </location>
</feature>
<keyword evidence="3 4" id="KW-0326">Glycosidase</keyword>
<dbReference type="AlphaFoldDB" id="A0A5R9IMB6"/>
<name>A0A5R9IMB6_9GAMM</name>
<dbReference type="InterPro" id="IPR052066">
    <property type="entry name" value="Glycosphingolipid_Hydrolases"/>
</dbReference>
<dbReference type="GO" id="GO:0004553">
    <property type="term" value="F:hydrolase activity, hydrolyzing O-glycosyl compounds"/>
    <property type="evidence" value="ECO:0007669"/>
    <property type="project" value="InterPro"/>
</dbReference>
<dbReference type="InterPro" id="IPR013780">
    <property type="entry name" value="Glyco_hydro_b"/>
</dbReference>
<dbReference type="Pfam" id="PF18564">
    <property type="entry name" value="Glyco_hydro_5_C"/>
    <property type="match status" value="1"/>
</dbReference>
<evidence type="ECO:0000256" key="4">
    <source>
        <dbReference type="RuleBase" id="RU361153"/>
    </source>
</evidence>
<dbReference type="PANTHER" id="PTHR31308">
    <property type="match status" value="1"/>
</dbReference>
<dbReference type="SUPFAM" id="SSF51445">
    <property type="entry name" value="(Trans)glycosidases"/>
    <property type="match status" value="1"/>
</dbReference>
<evidence type="ECO:0000259" key="6">
    <source>
        <dbReference type="Pfam" id="PF00150"/>
    </source>
</evidence>
<dbReference type="OrthoDB" id="9800955at2"/>
<dbReference type="Gene3D" id="3.20.20.80">
    <property type="entry name" value="Glycosidases"/>
    <property type="match status" value="1"/>
</dbReference>
<dbReference type="InterPro" id="IPR018087">
    <property type="entry name" value="Glyco_hydro_5_CS"/>
</dbReference>
<feature type="chain" id="PRO_5024341955" description="Glycoside hydrolase family 5 protein" evidence="5">
    <location>
        <begin position="25"/>
        <end position="473"/>
    </location>
</feature>
<evidence type="ECO:0000256" key="2">
    <source>
        <dbReference type="ARBA" id="ARBA00022801"/>
    </source>
</evidence>
<dbReference type="InterPro" id="IPR017853">
    <property type="entry name" value="GH"/>
</dbReference>
<organism evidence="8 9">
    <name type="scientific">Thalassotalea litorea</name>
    <dbReference type="NCBI Taxonomy" id="2020715"/>
    <lineage>
        <taxon>Bacteria</taxon>
        <taxon>Pseudomonadati</taxon>
        <taxon>Pseudomonadota</taxon>
        <taxon>Gammaproteobacteria</taxon>
        <taxon>Alteromonadales</taxon>
        <taxon>Colwelliaceae</taxon>
        <taxon>Thalassotalea</taxon>
    </lineage>
</organism>
<dbReference type="GO" id="GO:0016042">
    <property type="term" value="P:lipid catabolic process"/>
    <property type="evidence" value="ECO:0007669"/>
    <property type="project" value="UniProtKB-ARBA"/>
</dbReference>
<keyword evidence="2 4" id="KW-0378">Hydrolase</keyword>
<keyword evidence="5" id="KW-0732">Signal</keyword>
<dbReference type="InterPro" id="IPR001547">
    <property type="entry name" value="Glyco_hydro_5"/>
</dbReference>
<sequence length="473" mass="54261">MNRILQMALIATLFSTLILGSAQAFDIKHGLRDSDGRHMIPRGFVINTNDHAGSVDFNPDDYLRMVRMGANVQVIRLELGRLSEFGQSSFEPEYLARVKRATTLAREAGIKTIFKLTVYGAKGFSWSELYLDENNAQQTYINAWRHIWDTFKDNDAVIGYDLVNEPRKKDMDIAYDDLTNQYLIPFYEKLIDAALPYSETKQFLIQTVFMNKGDAINNNQYAEIKQKIKRKNIIFAPHIYQKNMDYIVPTMERFAKESELLQAPILIGEWGFPTFVTTDNSVKEQLNYIEFYIKTAEIFDQMGVGSIKAWFLGNRSYQNFLPGGQSTWAIFRDKQAIGTVERKYITDIIARPYPQLIAGDIKSFLFDFASRTLSLTMVSDNRQGASRIFIGADRHYPDGFTVHIDDDMILTKSPLTRGFEVKHSKPNTNPGNIIWDEDRQQLVILAWPSDKSELDVQITPGLYKHPDPAVKDH</sequence>
<dbReference type="Proteomes" id="UP000307790">
    <property type="component" value="Unassembled WGS sequence"/>
</dbReference>
<feature type="domain" description="Glycoside hydrolase family 5 C-terminal" evidence="7">
    <location>
        <begin position="351"/>
        <end position="412"/>
    </location>
</feature>
<evidence type="ECO:0000259" key="7">
    <source>
        <dbReference type="Pfam" id="PF18564"/>
    </source>
</evidence>
<dbReference type="RefSeq" id="WP_138319390.1">
    <property type="nucleotide sequence ID" value="NZ_VCBC01000006.1"/>
</dbReference>
<comment type="caution">
    <text evidence="8">The sequence shown here is derived from an EMBL/GenBank/DDBJ whole genome shotgun (WGS) entry which is preliminary data.</text>
</comment>
<evidence type="ECO:0000313" key="9">
    <source>
        <dbReference type="Proteomes" id="UP000307790"/>
    </source>
</evidence>
<dbReference type="Pfam" id="PF00150">
    <property type="entry name" value="Cellulase"/>
    <property type="match status" value="1"/>
</dbReference>
<reference evidence="8 9" key="1">
    <citation type="submission" date="2019-05" db="EMBL/GenBank/DDBJ databases">
        <title>Genome sequences of Thalassotalea litorea 1K03283.</title>
        <authorList>
            <person name="Zhang D."/>
        </authorList>
    </citation>
    <scope>NUCLEOTIDE SEQUENCE [LARGE SCALE GENOMIC DNA]</scope>
    <source>
        <strain evidence="8 9">MCCC 1K03283</strain>
    </source>
</reference>
<dbReference type="GO" id="GO:0000272">
    <property type="term" value="P:polysaccharide catabolic process"/>
    <property type="evidence" value="ECO:0007669"/>
    <property type="project" value="InterPro"/>
</dbReference>
<comment type="similarity">
    <text evidence="1 4">Belongs to the glycosyl hydrolase 5 (cellulase A) family.</text>
</comment>
<accession>A0A5R9IMB6</accession>
<dbReference type="GO" id="GO:1901136">
    <property type="term" value="P:carbohydrate derivative catabolic process"/>
    <property type="evidence" value="ECO:0007669"/>
    <property type="project" value="UniProtKB-ARBA"/>
</dbReference>
<evidence type="ECO:0008006" key="10">
    <source>
        <dbReference type="Google" id="ProtNLM"/>
    </source>
</evidence>
<evidence type="ECO:0000256" key="3">
    <source>
        <dbReference type="ARBA" id="ARBA00023295"/>
    </source>
</evidence>
<keyword evidence="9" id="KW-1185">Reference proteome</keyword>
<evidence type="ECO:0000313" key="8">
    <source>
        <dbReference type="EMBL" id="TLU65729.1"/>
    </source>
</evidence>
<dbReference type="InterPro" id="IPR041036">
    <property type="entry name" value="GH5_C"/>
</dbReference>